<dbReference type="RefSeq" id="WP_008048617.1">
    <property type="nucleotide sequence ID" value="NZ_CH724155.1"/>
</dbReference>
<dbReference type="EC" id="3.2.1.21" evidence="3 12"/>
<evidence type="ECO:0000313" key="14">
    <source>
        <dbReference type="Proteomes" id="UP000005953"/>
    </source>
</evidence>
<dbReference type="AlphaFoldDB" id="A4BJP2"/>
<dbReference type="PRINTS" id="PR00131">
    <property type="entry name" value="GLHYDRLASE1"/>
</dbReference>
<evidence type="ECO:0000256" key="1">
    <source>
        <dbReference type="ARBA" id="ARBA00000448"/>
    </source>
</evidence>
<feature type="active site" description="Nucleophile" evidence="9 11">
    <location>
        <position position="353"/>
    </location>
</feature>
<keyword evidence="8" id="KW-0624">Polysaccharide degradation</keyword>
<evidence type="ECO:0000256" key="10">
    <source>
        <dbReference type="PIRSR" id="PIRSR617736-2"/>
    </source>
</evidence>
<dbReference type="InterPro" id="IPR017853">
    <property type="entry name" value="GH"/>
</dbReference>
<keyword evidence="4 12" id="KW-0378">Hydrolase</keyword>
<dbReference type="PROSITE" id="PS00653">
    <property type="entry name" value="GLYCOSYL_HYDROL_F1_2"/>
    <property type="match status" value="1"/>
</dbReference>
<dbReference type="PANTHER" id="PTHR10353">
    <property type="entry name" value="GLYCOSYL HYDROLASE"/>
    <property type="match status" value="1"/>
</dbReference>
<dbReference type="OrthoDB" id="9765195at2"/>
<proteinExistence type="inferred from homology"/>
<comment type="similarity">
    <text evidence="2 12">Belongs to the glycosyl hydrolase 1 family.</text>
</comment>
<feature type="binding site" evidence="10">
    <location>
        <begin position="406"/>
        <end position="407"/>
    </location>
    <ligand>
        <name>substrate</name>
    </ligand>
</feature>
<protein>
    <recommendedName>
        <fullName evidence="3 12">Beta-glucosidase</fullName>
        <ecNumber evidence="3 12">3.2.1.21</ecNumber>
    </recommendedName>
</protein>
<dbReference type="FunFam" id="3.20.20.80:FF:000004">
    <property type="entry name" value="Beta-glucosidase 6-phospho-beta-glucosidase"/>
    <property type="match status" value="1"/>
</dbReference>
<evidence type="ECO:0000256" key="12">
    <source>
        <dbReference type="RuleBase" id="RU361175"/>
    </source>
</evidence>
<evidence type="ECO:0000313" key="13">
    <source>
        <dbReference type="EMBL" id="EAR07682.1"/>
    </source>
</evidence>
<keyword evidence="6" id="KW-0119">Carbohydrate metabolism</keyword>
<name>A4BJP2_9GAMM</name>
<dbReference type="EMBL" id="AAOE01000035">
    <property type="protein sequence ID" value="EAR07682.1"/>
    <property type="molecule type" value="Genomic_DNA"/>
</dbReference>
<dbReference type="InterPro" id="IPR018120">
    <property type="entry name" value="Glyco_hydro_1_AS"/>
</dbReference>
<dbReference type="InterPro" id="IPR001360">
    <property type="entry name" value="Glyco_hydro_1"/>
</dbReference>
<evidence type="ECO:0000256" key="2">
    <source>
        <dbReference type="ARBA" id="ARBA00010838"/>
    </source>
</evidence>
<dbReference type="SUPFAM" id="SSF51445">
    <property type="entry name" value="(Trans)glycosidases"/>
    <property type="match status" value="1"/>
</dbReference>
<feature type="binding site" evidence="10">
    <location>
        <position position="170"/>
    </location>
    <ligand>
        <name>substrate</name>
    </ligand>
</feature>
<dbReference type="GO" id="GO:0008422">
    <property type="term" value="F:beta-glucosidase activity"/>
    <property type="evidence" value="ECO:0007669"/>
    <property type="project" value="UniProtKB-EC"/>
</dbReference>
<gene>
    <name evidence="13" type="ORF">MED297_06569</name>
</gene>
<feature type="binding site" evidence="10">
    <location>
        <position position="298"/>
    </location>
    <ligand>
        <name>substrate</name>
    </ligand>
</feature>
<keyword evidence="14" id="KW-1185">Reference proteome</keyword>
<dbReference type="HOGENOM" id="CLU_001859_1_3_6"/>
<reference evidence="13 14" key="1">
    <citation type="submission" date="2006-02" db="EMBL/GenBank/DDBJ databases">
        <authorList>
            <person name="Pinhassi J."/>
            <person name="Pedros-Alio C."/>
            <person name="Ferriera S."/>
            <person name="Johnson J."/>
            <person name="Kravitz S."/>
            <person name="Halpern A."/>
            <person name="Remington K."/>
            <person name="Beeson K."/>
            <person name="Tran B."/>
            <person name="Rogers Y.-H."/>
            <person name="Friedman R."/>
            <person name="Venter J.C."/>
        </authorList>
    </citation>
    <scope>NUCLEOTIDE SEQUENCE [LARGE SCALE GENOMIC DNA]</scope>
    <source>
        <strain evidence="13 14">MED297</strain>
    </source>
</reference>
<dbReference type="Proteomes" id="UP000005953">
    <property type="component" value="Unassembled WGS sequence"/>
</dbReference>
<dbReference type="InterPro" id="IPR033132">
    <property type="entry name" value="GH_1_N_CS"/>
</dbReference>
<evidence type="ECO:0000256" key="5">
    <source>
        <dbReference type="ARBA" id="ARBA00023001"/>
    </source>
</evidence>
<keyword evidence="7 12" id="KW-0326">Glycosidase</keyword>
<evidence type="ECO:0000256" key="8">
    <source>
        <dbReference type="ARBA" id="ARBA00023326"/>
    </source>
</evidence>
<evidence type="ECO:0000256" key="6">
    <source>
        <dbReference type="ARBA" id="ARBA00023277"/>
    </source>
</evidence>
<accession>A4BJP2</accession>
<evidence type="ECO:0000256" key="3">
    <source>
        <dbReference type="ARBA" id="ARBA00012744"/>
    </source>
</evidence>
<dbReference type="STRING" id="314283.MED297_06569"/>
<feature type="active site" description="Proton donor" evidence="9">
    <location>
        <position position="171"/>
    </location>
</feature>
<evidence type="ECO:0000256" key="7">
    <source>
        <dbReference type="ARBA" id="ARBA00023295"/>
    </source>
</evidence>
<dbReference type="GO" id="GO:0030245">
    <property type="term" value="P:cellulose catabolic process"/>
    <property type="evidence" value="ECO:0007669"/>
    <property type="project" value="UniProtKB-KW"/>
</dbReference>
<dbReference type="NCBIfam" id="TIGR03356">
    <property type="entry name" value="BGL"/>
    <property type="match status" value="1"/>
</dbReference>
<dbReference type="Gene3D" id="3.20.20.80">
    <property type="entry name" value="Glycosidases"/>
    <property type="match status" value="1"/>
</dbReference>
<sequence length="447" mass="50532">MTFKLPANSKMLAPDFVYGAATASFQIEGANTADGRCESIWDRFCATPGKVENGDDGSVACDHYNRLEADLDMMVDLGLEAYRFSVAWPRIEPAPGEWNEAGFAFYERLIDGLIARGIKPYLTLFHWDLPQYLEDRGGWISRETAHRFAEYADKVTARFGDKVVSYATINEPLCPSFVGYRWGAHAPGYADERLGYQSAHHLLLAHGLALPLMRRNAPNAEHGIVLNFNPALPADENTPVDMLDHADDGEGFWFLHPLMTGEYPQAVWDEAPEAMPTRLPGDMEIISRENDFIGVNYYSARVIGPDAQGKPEEKAQTVPKTDIGWPIRPDGLTHLLLTMTRRYDNLPPILITENGACDNTDIHHGEVRDALRTNYFQQHLQALHETIEQGADVRGYFAWSLMDNFEWAFGYSKRFGIVHVNYDTQIRTLKQSGKAWQSFLRDRASRR</sequence>
<dbReference type="InterPro" id="IPR017736">
    <property type="entry name" value="Glyco_hydro_1_beta-glucosidase"/>
</dbReference>
<evidence type="ECO:0000256" key="9">
    <source>
        <dbReference type="PIRSR" id="PIRSR617736-1"/>
    </source>
</evidence>
<dbReference type="PROSITE" id="PS00572">
    <property type="entry name" value="GLYCOSYL_HYDROL_F1_1"/>
    <property type="match status" value="1"/>
</dbReference>
<feature type="binding site" evidence="10">
    <location>
        <position position="126"/>
    </location>
    <ligand>
        <name>substrate</name>
    </ligand>
</feature>
<keyword evidence="5" id="KW-0136">Cellulose degradation</keyword>
<comment type="catalytic activity">
    <reaction evidence="1 12">
        <text>Hydrolysis of terminal, non-reducing beta-D-glucosyl residues with release of beta-D-glucose.</text>
        <dbReference type="EC" id="3.2.1.21"/>
    </reaction>
</comment>
<evidence type="ECO:0000256" key="11">
    <source>
        <dbReference type="PROSITE-ProRule" id="PRU10055"/>
    </source>
</evidence>
<feature type="binding site" evidence="10">
    <location>
        <position position="399"/>
    </location>
    <ligand>
        <name>substrate</name>
    </ligand>
</feature>
<dbReference type="PANTHER" id="PTHR10353:SF36">
    <property type="entry name" value="LP05116P"/>
    <property type="match status" value="1"/>
</dbReference>
<dbReference type="Pfam" id="PF00232">
    <property type="entry name" value="Glyco_hydro_1"/>
    <property type="match status" value="1"/>
</dbReference>
<comment type="caution">
    <text evidence="13">The sequence shown here is derived from an EMBL/GenBank/DDBJ whole genome shotgun (WGS) entry which is preliminary data.</text>
</comment>
<organism evidence="13 14">
    <name type="scientific">Reinekea blandensis MED297</name>
    <dbReference type="NCBI Taxonomy" id="314283"/>
    <lineage>
        <taxon>Bacteria</taxon>
        <taxon>Pseudomonadati</taxon>
        <taxon>Pseudomonadota</taxon>
        <taxon>Gammaproteobacteria</taxon>
        <taxon>Oceanospirillales</taxon>
        <taxon>Saccharospirillaceae</taxon>
        <taxon>Reinekea</taxon>
    </lineage>
</organism>
<evidence type="ECO:0000256" key="4">
    <source>
        <dbReference type="ARBA" id="ARBA00022801"/>
    </source>
</evidence>
<feature type="binding site" evidence="10">
    <location>
        <position position="26"/>
    </location>
    <ligand>
        <name>substrate</name>
    </ligand>
</feature>